<keyword evidence="5" id="KW-1185">Reference proteome</keyword>
<keyword evidence="3 6" id="KW-0732">Signal</keyword>
<gene>
    <name evidence="6" type="primary">LOC100313685</name>
</gene>
<dbReference type="InterPro" id="IPR004963">
    <property type="entry name" value="PAE/NOTUM"/>
</dbReference>
<organism evidence="4">
    <name type="scientific">Saccoglossus kowalevskii</name>
    <name type="common">Acorn worm</name>
    <dbReference type="NCBI Taxonomy" id="10224"/>
    <lineage>
        <taxon>Eukaryota</taxon>
        <taxon>Metazoa</taxon>
        <taxon>Hemichordata</taxon>
        <taxon>Enteropneusta</taxon>
        <taxon>Harrimaniidae</taxon>
        <taxon>Saccoglossus</taxon>
    </lineage>
</organism>
<evidence type="ECO:0000313" key="6">
    <source>
        <dbReference type="RefSeq" id="NP_001161614.1"/>
    </source>
</evidence>
<dbReference type="RefSeq" id="NP_001161614.1">
    <property type="nucleotide sequence ID" value="NM_001168142.1"/>
</dbReference>
<dbReference type="AlphaFoldDB" id="D1LX95"/>
<dbReference type="OrthoDB" id="2015280at2759"/>
<dbReference type="InterPro" id="IPR029058">
    <property type="entry name" value="AB_hydrolase_fold"/>
</dbReference>
<accession>D1LX95</accession>
<feature type="chain" id="PRO_5003024674" evidence="3 6">
    <location>
        <begin position="19"/>
        <end position="508"/>
    </location>
</feature>
<dbReference type="PANTHER" id="PTHR21562:SF122">
    <property type="entry name" value="PALMITOLEOYL-PROTEIN CARBOXYLESTERASE NOTUM"/>
    <property type="match status" value="1"/>
</dbReference>
<evidence type="ECO:0000313" key="4">
    <source>
        <dbReference type="EMBL" id="ACY92601.1"/>
    </source>
</evidence>
<sequence>MLLFLVVAVTFCAKMTSSMNSHRGNGADSNECVLDLQMSDDPERSMTQIKYLASALNLCGFVPELPKMKLRYLENTTVTCNDGSPAGYYLYPSNGSTRWLIFLEGGWYCFDDDSCQSRWESMRGLMSSTRWTPEKAGSGLLSPDPEENPNWWNANKVFIPYCSSDVWSGTARADQGGYAFMGALILQEVIRELIPQGLLVANKILLAGSSAGGTGVLLNLDYVSDMLSAAGSNAVVRGICDSGWFLDTVQHRAQPCTNTLSCAPSEVIKRGIKLWSGQVPARCSEEYSYNDQWKCFFGYRIYPTLQTPVFIFQWLYDEAQLVVGMTGPPAKLEHWNYMQQLGRELRHSLKNVSAVFAPACYSHKVIDKMQWLNVHVKGISLPNALECWLNSNEESNHSLRNNEDAAPEDSDDRQMIVHPASTQGRKQRQESDEYETHAHTVHQSRCHHHVIDNAPCPQCNPMCPKLVNPFTDEEMEFLPFLKLMGFDLSGLAKLLGLDAQTMAMMMEG</sequence>
<comment type="similarity">
    <text evidence="1">Belongs to the pectinacetylesterase family. Notum subfamily.</text>
</comment>
<feature type="region of interest" description="Disordered" evidence="2">
    <location>
        <begin position="395"/>
        <end position="415"/>
    </location>
</feature>
<dbReference type="Proteomes" id="UP000694865">
    <property type="component" value="Unplaced"/>
</dbReference>
<evidence type="ECO:0000256" key="3">
    <source>
        <dbReference type="SAM" id="SignalP"/>
    </source>
</evidence>
<dbReference type="ESTHER" id="sacko-d1lx95">
    <property type="family name" value="Pectinacetylesterase-Notum"/>
</dbReference>
<dbReference type="EMBL" id="GU076072">
    <property type="protein sequence ID" value="ACY92601.1"/>
    <property type="molecule type" value="mRNA"/>
</dbReference>
<dbReference type="GO" id="GO:0016787">
    <property type="term" value="F:hydrolase activity"/>
    <property type="evidence" value="ECO:0007669"/>
    <property type="project" value="InterPro"/>
</dbReference>
<feature type="region of interest" description="Disordered" evidence="2">
    <location>
        <begin position="420"/>
        <end position="439"/>
    </location>
</feature>
<feature type="signal peptide" evidence="3 6">
    <location>
        <begin position="1"/>
        <end position="18"/>
    </location>
</feature>
<dbReference type="KEGG" id="sko:100313685"/>
<feature type="compositionally biased region" description="Basic and acidic residues" evidence="2">
    <location>
        <begin position="427"/>
        <end position="438"/>
    </location>
</feature>
<protein>
    <submittedName>
        <fullName evidence="4 6">Notum protein</fullName>
    </submittedName>
</protein>
<evidence type="ECO:0000313" key="5">
    <source>
        <dbReference type="Proteomes" id="UP000694865"/>
    </source>
</evidence>
<reference evidence="6" key="2">
    <citation type="submission" date="2025-05" db="UniProtKB">
        <authorList>
            <consortium name="RefSeq"/>
        </authorList>
    </citation>
    <scope>IDENTIFICATION</scope>
</reference>
<proteinExistence type="evidence at transcript level"/>
<name>D1LX95_SACKO</name>
<dbReference type="GeneID" id="100313685"/>
<dbReference type="Pfam" id="PF03283">
    <property type="entry name" value="PAE"/>
    <property type="match status" value="1"/>
</dbReference>
<evidence type="ECO:0000256" key="1">
    <source>
        <dbReference type="ARBA" id="ARBA00010213"/>
    </source>
</evidence>
<dbReference type="SUPFAM" id="SSF53474">
    <property type="entry name" value="alpha/beta-Hydrolases"/>
    <property type="match status" value="1"/>
</dbReference>
<evidence type="ECO:0000256" key="2">
    <source>
        <dbReference type="SAM" id="MobiDB-lite"/>
    </source>
</evidence>
<dbReference type="PANTHER" id="PTHR21562">
    <property type="entry name" value="NOTUM-RELATED"/>
    <property type="match status" value="1"/>
</dbReference>
<reference evidence="4" key="1">
    <citation type="submission" date="2009-10" db="EMBL/GenBank/DDBJ databases">
        <authorList>
            <person name="Freeman R.M.Jr."/>
            <person name="Wu M.M."/>
            <person name="Gerhart J.J."/>
        </authorList>
    </citation>
    <scope>NUCLEOTIDE SEQUENCE</scope>
</reference>